<protein>
    <recommendedName>
        <fullName evidence="6">Immunoglobulin V-set domain-containing protein</fullName>
    </recommendedName>
</protein>
<dbReference type="PANTHER" id="PTHR19367:SF18">
    <property type="entry name" value="T CELL RECEPTOR ALPHA VARIABLE 16"/>
    <property type="match status" value="1"/>
</dbReference>
<dbReference type="AlphaFoldDB" id="A0A3P9ME22"/>
<evidence type="ECO:0000313" key="8">
    <source>
        <dbReference type="Proteomes" id="UP000265180"/>
    </source>
</evidence>
<reference evidence="7" key="4">
    <citation type="submission" date="2025-09" db="UniProtKB">
        <authorList>
            <consortium name="Ensembl"/>
        </authorList>
    </citation>
    <scope>IDENTIFICATION</scope>
    <source>
        <strain evidence="7">HNI</strain>
    </source>
</reference>
<evidence type="ECO:0000256" key="3">
    <source>
        <dbReference type="ARBA" id="ARBA00023170"/>
    </source>
</evidence>
<organism evidence="7 8">
    <name type="scientific">Oryzias latipes</name>
    <name type="common">Japanese rice fish</name>
    <name type="synonym">Japanese killifish</name>
    <dbReference type="NCBI Taxonomy" id="8090"/>
    <lineage>
        <taxon>Eukaryota</taxon>
        <taxon>Metazoa</taxon>
        <taxon>Chordata</taxon>
        <taxon>Craniata</taxon>
        <taxon>Vertebrata</taxon>
        <taxon>Euteleostomi</taxon>
        <taxon>Actinopterygii</taxon>
        <taxon>Neopterygii</taxon>
        <taxon>Teleostei</taxon>
        <taxon>Neoteleostei</taxon>
        <taxon>Acanthomorphata</taxon>
        <taxon>Ovalentaria</taxon>
        <taxon>Atherinomorphae</taxon>
        <taxon>Beloniformes</taxon>
        <taxon>Adrianichthyidae</taxon>
        <taxon>Oryziinae</taxon>
        <taxon>Oryzias</taxon>
    </lineage>
</organism>
<feature type="compositionally biased region" description="Polar residues" evidence="5">
    <location>
        <begin position="115"/>
        <end position="124"/>
    </location>
</feature>
<proteinExistence type="predicted"/>
<dbReference type="InterPro" id="IPR013106">
    <property type="entry name" value="Ig_V-set"/>
</dbReference>
<feature type="region of interest" description="Disordered" evidence="5">
    <location>
        <begin position="1"/>
        <end position="25"/>
    </location>
</feature>
<keyword evidence="1" id="KW-0732">Signal</keyword>
<evidence type="ECO:0000256" key="1">
    <source>
        <dbReference type="ARBA" id="ARBA00022729"/>
    </source>
</evidence>
<evidence type="ECO:0000256" key="2">
    <source>
        <dbReference type="ARBA" id="ARBA00023130"/>
    </source>
</evidence>
<keyword evidence="4" id="KW-0393">Immunoglobulin domain</keyword>
<evidence type="ECO:0000313" key="7">
    <source>
        <dbReference type="Ensembl" id="ENSORLP00020031256.1"/>
    </source>
</evidence>
<reference evidence="7 8" key="2">
    <citation type="submission" date="2017-04" db="EMBL/GenBank/DDBJ databases">
        <title>CpG methylation of centromeres and impact of large insertions on vertebrate speciation.</title>
        <authorList>
            <person name="Ichikawa K."/>
            <person name="Yoshimura J."/>
            <person name="Morishita S."/>
        </authorList>
    </citation>
    <scope>NUCLEOTIDE SEQUENCE</scope>
    <source>
        <strain evidence="7 8">HNI</strain>
    </source>
</reference>
<reference key="1">
    <citation type="journal article" date="2007" name="Nature">
        <title>The medaka draft genome and insights into vertebrate genome evolution.</title>
        <authorList>
            <person name="Kasahara M."/>
            <person name="Naruse K."/>
            <person name="Sasaki S."/>
            <person name="Nakatani Y."/>
            <person name="Qu W."/>
            <person name="Ahsan B."/>
            <person name="Yamada T."/>
            <person name="Nagayasu Y."/>
            <person name="Doi K."/>
            <person name="Kasai Y."/>
            <person name="Jindo T."/>
            <person name="Kobayashi D."/>
            <person name="Shimada A."/>
            <person name="Toyoda A."/>
            <person name="Kuroki Y."/>
            <person name="Fujiyama A."/>
            <person name="Sasaki T."/>
            <person name="Shimizu A."/>
            <person name="Asakawa S."/>
            <person name="Shimizu N."/>
            <person name="Hashimoto S."/>
            <person name="Yang J."/>
            <person name="Lee Y."/>
            <person name="Matsushima K."/>
            <person name="Sugano S."/>
            <person name="Sakaizumi M."/>
            <person name="Narita T."/>
            <person name="Ohishi K."/>
            <person name="Haga S."/>
            <person name="Ohta F."/>
            <person name="Nomoto H."/>
            <person name="Nogata K."/>
            <person name="Morishita T."/>
            <person name="Endo T."/>
            <person name="Shin-I T."/>
            <person name="Takeda H."/>
            <person name="Morishita S."/>
            <person name="Kohara Y."/>
        </authorList>
    </citation>
    <scope>NUCLEOTIDE SEQUENCE [LARGE SCALE GENOMIC DNA]</scope>
    <source>
        <strain>Hd-rR</strain>
    </source>
</reference>
<dbReference type="InterPro" id="IPR036179">
    <property type="entry name" value="Ig-like_dom_sf"/>
</dbReference>
<dbReference type="Proteomes" id="UP000265180">
    <property type="component" value="Chromosome 17"/>
</dbReference>
<dbReference type="Gene3D" id="2.60.40.10">
    <property type="entry name" value="Immunoglobulins"/>
    <property type="match status" value="1"/>
</dbReference>
<evidence type="ECO:0000259" key="6">
    <source>
        <dbReference type="Pfam" id="PF07686"/>
    </source>
</evidence>
<keyword evidence="3" id="KW-0675">Receptor</keyword>
<evidence type="ECO:0000256" key="5">
    <source>
        <dbReference type="SAM" id="MobiDB-lite"/>
    </source>
</evidence>
<feature type="region of interest" description="Disordered" evidence="5">
    <location>
        <begin position="103"/>
        <end position="124"/>
    </location>
</feature>
<feature type="domain" description="Immunoglobulin V-set" evidence="6">
    <location>
        <begin position="29"/>
        <end position="107"/>
    </location>
</feature>
<dbReference type="GO" id="GO:0002250">
    <property type="term" value="P:adaptive immune response"/>
    <property type="evidence" value="ECO:0007669"/>
    <property type="project" value="UniProtKB-KW"/>
</dbReference>
<name>A0A3P9ME22_ORYLA</name>
<reference evidence="7" key="3">
    <citation type="submission" date="2025-08" db="UniProtKB">
        <authorList>
            <consortium name="Ensembl"/>
        </authorList>
    </citation>
    <scope>IDENTIFICATION</scope>
    <source>
        <strain evidence="7">HNI</strain>
    </source>
</reference>
<dbReference type="Ensembl" id="ENSORLT00020023143.1">
    <property type="protein sequence ID" value="ENSORLP00020031256.1"/>
    <property type="gene ID" value="ENSORLG00020016171.1"/>
</dbReference>
<evidence type="ECO:0000256" key="4">
    <source>
        <dbReference type="ARBA" id="ARBA00023319"/>
    </source>
</evidence>
<keyword evidence="2" id="KW-0391">Immunity</keyword>
<dbReference type="PANTHER" id="PTHR19367">
    <property type="entry name" value="T-CELL RECEPTOR ALPHA CHAIN V REGION"/>
    <property type="match status" value="1"/>
</dbReference>
<dbReference type="Pfam" id="PF07686">
    <property type="entry name" value="V-set"/>
    <property type="match status" value="1"/>
</dbReference>
<dbReference type="InterPro" id="IPR013783">
    <property type="entry name" value="Ig-like_fold"/>
</dbReference>
<dbReference type="InterPro" id="IPR051287">
    <property type="entry name" value="TCR_variable_region"/>
</dbReference>
<sequence>SSTLCQAPRGSGCRQQDGKLTAVKKEESTLEGTSVALSYEYSKTPTGSDEFYWYRQFPGKPPEFFFSHLGSKATLQSLDHRFSHEVKAAEKQIDLQISSAAVTDSAVASPLCASSGDTADCSSD</sequence>
<accession>A0A3P9ME22</accession>
<keyword evidence="2" id="KW-1064">Adaptive immunity</keyword>
<dbReference type="SUPFAM" id="SSF48726">
    <property type="entry name" value="Immunoglobulin"/>
    <property type="match status" value="1"/>
</dbReference>